<dbReference type="InterPro" id="IPR001932">
    <property type="entry name" value="PPM-type_phosphatase-like_dom"/>
</dbReference>
<dbReference type="Proteomes" id="UP000800040">
    <property type="component" value="Unassembled WGS sequence"/>
</dbReference>
<dbReference type="GO" id="GO:0004741">
    <property type="term" value="F:[pyruvate dehydrogenase (acetyl-transferring)]-phosphatase activity"/>
    <property type="evidence" value="ECO:0007669"/>
    <property type="project" value="TreeGrafter"/>
</dbReference>
<organism evidence="3 4">
    <name type="scientific">Decorospora gaudefroyi</name>
    <dbReference type="NCBI Taxonomy" id="184978"/>
    <lineage>
        <taxon>Eukaryota</taxon>
        <taxon>Fungi</taxon>
        <taxon>Dikarya</taxon>
        <taxon>Ascomycota</taxon>
        <taxon>Pezizomycotina</taxon>
        <taxon>Dothideomycetes</taxon>
        <taxon>Pleosporomycetidae</taxon>
        <taxon>Pleosporales</taxon>
        <taxon>Pleosporineae</taxon>
        <taxon>Pleosporaceae</taxon>
        <taxon>Decorospora</taxon>
    </lineage>
</organism>
<protein>
    <submittedName>
        <fullName evidence="3">Protein serine/threonine phosphatase 2C</fullName>
    </submittedName>
</protein>
<dbReference type="PANTHER" id="PTHR13832:SF792">
    <property type="entry name" value="GM14286P"/>
    <property type="match status" value="1"/>
</dbReference>
<evidence type="ECO:0000313" key="4">
    <source>
        <dbReference type="Proteomes" id="UP000800040"/>
    </source>
</evidence>
<evidence type="ECO:0000256" key="1">
    <source>
        <dbReference type="SAM" id="MobiDB-lite"/>
    </source>
</evidence>
<dbReference type="Gene3D" id="3.60.40.10">
    <property type="entry name" value="PPM-type phosphatase domain"/>
    <property type="match status" value="1"/>
</dbReference>
<feature type="compositionally biased region" description="Polar residues" evidence="1">
    <location>
        <begin position="44"/>
        <end position="66"/>
    </location>
</feature>
<dbReference type="Pfam" id="PF00481">
    <property type="entry name" value="PP2C"/>
    <property type="match status" value="1"/>
</dbReference>
<dbReference type="AlphaFoldDB" id="A0A6A5KIJ8"/>
<accession>A0A6A5KIJ8</accession>
<dbReference type="InterPro" id="IPR036457">
    <property type="entry name" value="PPM-type-like_dom_sf"/>
</dbReference>
<dbReference type="SUPFAM" id="SSF81606">
    <property type="entry name" value="PP2C-like"/>
    <property type="match status" value="1"/>
</dbReference>
<dbReference type="SMART" id="SM00332">
    <property type="entry name" value="PP2Cc"/>
    <property type="match status" value="1"/>
</dbReference>
<feature type="region of interest" description="Disordered" evidence="1">
    <location>
        <begin position="30"/>
        <end position="86"/>
    </location>
</feature>
<evidence type="ECO:0000313" key="3">
    <source>
        <dbReference type="EMBL" id="KAF1835326.1"/>
    </source>
</evidence>
<feature type="domain" description="PPM-type phosphatase" evidence="2">
    <location>
        <begin position="222"/>
        <end position="589"/>
    </location>
</feature>
<dbReference type="OrthoDB" id="420076at2759"/>
<reference evidence="3" key="1">
    <citation type="submission" date="2020-01" db="EMBL/GenBank/DDBJ databases">
        <authorList>
            <consortium name="DOE Joint Genome Institute"/>
            <person name="Haridas S."/>
            <person name="Albert R."/>
            <person name="Binder M."/>
            <person name="Bloem J."/>
            <person name="Labutti K."/>
            <person name="Salamov A."/>
            <person name="Andreopoulos B."/>
            <person name="Baker S.E."/>
            <person name="Barry K."/>
            <person name="Bills G."/>
            <person name="Bluhm B.H."/>
            <person name="Cannon C."/>
            <person name="Castanera R."/>
            <person name="Culley D.E."/>
            <person name="Daum C."/>
            <person name="Ezra D."/>
            <person name="Gonzalez J.B."/>
            <person name="Henrissat B."/>
            <person name="Kuo A."/>
            <person name="Liang C."/>
            <person name="Lipzen A."/>
            <person name="Lutzoni F."/>
            <person name="Magnuson J."/>
            <person name="Mondo S."/>
            <person name="Nolan M."/>
            <person name="Ohm R."/>
            <person name="Pangilinan J."/>
            <person name="Park H.-J."/>
            <person name="Ramirez L."/>
            <person name="Alfaro M."/>
            <person name="Sun H."/>
            <person name="Tritt A."/>
            <person name="Yoshinaga Y."/>
            <person name="Zwiers L.-H."/>
            <person name="Turgeon B.G."/>
            <person name="Goodwin S.B."/>
            <person name="Spatafora J.W."/>
            <person name="Crous P.W."/>
            <person name="Grigoriev I.V."/>
        </authorList>
    </citation>
    <scope>NUCLEOTIDE SEQUENCE</scope>
    <source>
        <strain evidence="3">P77</strain>
    </source>
</reference>
<dbReference type="EMBL" id="ML975289">
    <property type="protein sequence ID" value="KAF1835326.1"/>
    <property type="molecule type" value="Genomic_DNA"/>
</dbReference>
<name>A0A6A5KIJ8_9PLEO</name>
<sequence length="618" mass="67268">MVPILWGSAVRLKSPAHLSTARVRTRLAAGTRRTLGPRTEPQRRIQNSPTSRAFSQQRSFTSPTLHESQKPVPRANNHARSTPIDASTTPLYSGFPTKTLIGLCILGGLAYYFIDITEPTWTDGVLASFTPSSDETQISTPLHFFANKEEVEHWISHHIPDSSAGLKDPAAARFFSDHFEKLCSGWMMSVDEAKKGVEGMEGVQMPVTHGCRFRSNEPCEDYFALGTSPGVGGKLWNYWAVMDGHAGRHTALYLQWSLIPYLSSALLGLGAAASSVEVETRMRQAFVNIDKQILDRAKTAANWYPAANAAAIAALTPVLSGSCALVAAFDPETATLRVANTGDSRAVLGRWDASTSTYTCIPLSEDQTGFNKNEVDRLTAAHPNEPSLIDPTTGRLLGIAVTRAFGDHRWKWPTDLVTSVQRKFWASAPRPGTHTPPYMTAEPEVSETHIVREPHGAASKSDFLILASDGLWDRISSEHAVDCISSYLSARARGNGSVKQDPNLLANPPCFHHTSFPDLEPGVTCDEHHGVQWKATPEYFAIEDENAAVCLARNAMGGTRRGLMLGILAAPDPWGRNAVDDTTILVVFFDSLGEGGGGARQTVAGEGTAGKKRWWWPL</sequence>
<gene>
    <name evidence="3" type="ORF">BDW02DRAFT_568198</name>
</gene>
<dbReference type="PANTHER" id="PTHR13832">
    <property type="entry name" value="PROTEIN PHOSPHATASE 2C"/>
    <property type="match status" value="1"/>
</dbReference>
<dbReference type="InterPro" id="IPR015655">
    <property type="entry name" value="PP2C"/>
</dbReference>
<evidence type="ECO:0000259" key="2">
    <source>
        <dbReference type="PROSITE" id="PS51746"/>
    </source>
</evidence>
<keyword evidence="4" id="KW-1185">Reference proteome</keyword>
<proteinExistence type="predicted"/>
<dbReference type="GO" id="GO:0005739">
    <property type="term" value="C:mitochondrion"/>
    <property type="evidence" value="ECO:0007669"/>
    <property type="project" value="TreeGrafter"/>
</dbReference>
<dbReference type="CDD" id="cd00143">
    <property type="entry name" value="PP2Cc"/>
    <property type="match status" value="1"/>
</dbReference>
<dbReference type="PROSITE" id="PS51746">
    <property type="entry name" value="PPM_2"/>
    <property type="match status" value="1"/>
</dbReference>